<dbReference type="AlphaFoldDB" id="A0A272EMZ4"/>
<protein>
    <submittedName>
        <fullName evidence="2">Uncharacterized protein</fullName>
    </submittedName>
</protein>
<dbReference type="EMBL" id="MDUX01000083">
    <property type="protein sequence ID" value="KAF7597857.1"/>
    <property type="molecule type" value="Genomic_DNA"/>
</dbReference>
<evidence type="ECO:0000313" key="2">
    <source>
        <dbReference type="EMBL" id="PAS91446.1"/>
    </source>
</evidence>
<keyword evidence="4" id="KW-1185">Reference proteome</keyword>
<reference evidence="2 3" key="2">
    <citation type="submission" date="2017-07" db="EMBL/GenBank/DDBJ databases">
        <title>Candidatus Dactylopiibacterium carminicum, a nitrogen-fixing symbiont of the cochineal insect Dactylopius coccus and Dactylopius opuntiae (Hemiptera: Coccoidea: Dactylopiidae).</title>
        <authorList>
            <person name="Vera A."/>
        </authorList>
    </citation>
    <scope>NUCLEOTIDE SEQUENCE [LARGE SCALE GENOMIC DNA]</scope>
    <source>
        <strain evidence="2 3">NFDCM</strain>
    </source>
</reference>
<accession>A0A272EMZ4</accession>
<evidence type="ECO:0000313" key="3">
    <source>
        <dbReference type="Proteomes" id="UP000216107"/>
    </source>
</evidence>
<evidence type="ECO:0000313" key="1">
    <source>
        <dbReference type="EMBL" id="KAF7597857.1"/>
    </source>
</evidence>
<dbReference type="Proteomes" id="UP000623509">
    <property type="component" value="Unassembled WGS sequence"/>
</dbReference>
<comment type="caution">
    <text evidence="2">The sequence shown here is derived from an EMBL/GenBank/DDBJ whole genome shotgun (WGS) entry which is preliminary data.</text>
</comment>
<dbReference type="RefSeq" id="WP_095525907.1">
    <property type="nucleotide sequence ID" value="NZ_MDUX01000083.1"/>
</dbReference>
<dbReference type="Proteomes" id="UP000216107">
    <property type="component" value="Unassembled WGS sequence"/>
</dbReference>
<reference evidence="1 4" key="1">
    <citation type="submission" date="2016-08" db="EMBL/GenBank/DDBJ databases">
        <title>Candidatus Dactylopiibacterium carminicum genome sequence.</title>
        <authorList>
            <person name="Ramirez-Puebla S.T."/>
            <person name="Ormeno-Orrillo E."/>
            <person name="Vera-Ponce De Leon A."/>
            <person name="Luis L."/>
            <person name="Sanchez-Flores A."/>
            <person name="Monica R."/>
            <person name="Martinez-Romero E."/>
        </authorList>
    </citation>
    <scope>NUCLEOTIDE SEQUENCE [LARGE SCALE GENOMIC DNA]</scope>
    <source>
        <strain evidence="1">END1</strain>
    </source>
</reference>
<gene>
    <name evidence="1" type="ORF">BGI27_16465</name>
    <name evidence="2" type="ORF">CGU29_16420</name>
</gene>
<sequence length="160" mass="17337">MNQAQGMMIFIGICSVCALLPWLPALRTLSRQATPPPPGNRLLGADVRVGMFRQMISEQFATLLALARDGGPLRGANEKGRPFIVLGFNNHLSEQLPPSARRLRSLVLATGHLDIPGELICDREIFAEGRINIAHNAIVKGALSHRDIALGARAHYPMGS</sequence>
<name>A0A272EMZ4_9RHOO</name>
<dbReference type="EMBL" id="NMRN01000085">
    <property type="protein sequence ID" value="PAS91446.1"/>
    <property type="molecule type" value="Genomic_DNA"/>
</dbReference>
<evidence type="ECO:0000313" key="4">
    <source>
        <dbReference type="Proteomes" id="UP000623509"/>
    </source>
</evidence>
<dbReference type="OrthoDB" id="8768982at2"/>
<proteinExistence type="predicted"/>
<organism evidence="2 3">
    <name type="scientific">Candidatus Dactylopiibacterium carminicum</name>
    <dbReference type="NCBI Taxonomy" id="857335"/>
    <lineage>
        <taxon>Bacteria</taxon>
        <taxon>Pseudomonadati</taxon>
        <taxon>Pseudomonadota</taxon>
        <taxon>Betaproteobacteria</taxon>
        <taxon>Rhodocyclales</taxon>
        <taxon>Rhodocyclaceae</taxon>
        <taxon>Candidatus Dactylopiibacterium</taxon>
    </lineage>
</organism>